<evidence type="ECO:0000256" key="5">
    <source>
        <dbReference type="ARBA" id="ARBA00022989"/>
    </source>
</evidence>
<feature type="transmembrane region" description="Helical" evidence="7">
    <location>
        <begin position="246"/>
        <end position="267"/>
    </location>
</feature>
<dbReference type="InterPro" id="IPR044878">
    <property type="entry name" value="UbiA_sf"/>
</dbReference>
<dbReference type="Proteomes" id="UP001428341">
    <property type="component" value="Unassembled WGS sequence"/>
</dbReference>
<feature type="transmembrane region" description="Helical" evidence="7">
    <location>
        <begin position="279"/>
        <end position="301"/>
    </location>
</feature>
<evidence type="ECO:0000256" key="4">
    <source>
        <dbReference type="ARBA" id="ARBA00022692"/>
    </source>
</evidence>
<gene>
    <name evidence="8" type="ORF">WN944_024967</name>
</gene>
<sequence length="435" mass="47927">MLLQINPRSSFSLKYHPLQHAGSVKTFQTPLKHINGLANKNQSKKYSVRCSSESSFFLTNKIGHSEDLVINRNHKPLSKSTVALAAQDGYSSESELASTSFMQVLNKKCDAFYRLTRPYSCVSIIAALLSVSLLPLQSPADFTPKLIIEAFKCMVPAIMMNNYANAINQLADVHIDKVNKPYLPLACGDFSMGEGLAITIASPLMAVAMGIMLRSPPLVIGFIIWCIVGGAYSIDLPPLLRWKGNPLMAAVTIISMNGLLLLFPFFIHFQKIVLGNPVAFTKPVLFTAAYMVIWNAAIAFVKDIPDVEGDKAFGLRTLPIILGKEKVFSIAVNMMLMAYGGAVLVGAFSPSVLCKLVTMIGHSALAFVLWRQAKTIDLSDNKSVQSFYLFIWKVRKFLRVHSIKAQQGSHAADTELARKLWDFSLDLVKKCSQNS</sequence>
<dbReference type="PANTHER" id="PTHR43009:SF7">
    <property type="entry name" value="HOMOGENTISATE GERANYLGERANYLTRANSFERASE, CHLOROPLASTIC"/>
    <property type="match status" value="1"/>
</dbReference>
<keyword evidence="6 7" id="KW-0472">Membrane</keyword>
<organism evidence="8 9">
    <name type="scientific">Citrus x changshan-huyou</name>
    <dbReference type="NCBI Taxonomy" id="2935761"/>
    <lineage>
        <taxon>Eukaryota</taxon>
        <taxon>Viridiplantae</taxon>
        <taxon>Streptophyta</taxon>
        <taxon>Embryophyta</taxon>
        <taxon>Tracheophyta</taxon>
        <taxon>Spermatophyta</taxon>
        <taxon>Magnoliopsida</taxon>
        <taxon>eudicotyledons</taxon>
        <taxon>Gunneridae</taxon>
        <taxon>Pentapetalae</taxon>
        <taxon>rosids</taxon>
        <taxon>malvids</taxon>
        <taxon>Sapindales</taxon>
        <taxon>Rutaceae</taxon>
        <taxon>Aurantioideae</taxon>
        <taxon>Citrus</taxon>
    </lineage>
</organism>
<protein>
    <submittedName>
        <fullName evidence="8">Uncharacterized protein</fullName>
    </submittedName>
</protein>
<dbReference type="AlphaFoldDB" id="A0AAP0LPI5"/>
<dbReference type="GO" id="GO:0031969">
    <property type="term" value="C:chloroplast membrane"/>
    <property type="evidence" value="ECO:0007669"/>
    <property type="project" value="UniProtKB-SubCell"/>
</dbReference>
<proteinExistence type="inferred from homology"/>
<reference evidence="8 9" key="1">
    <citation type="submission" date="2024-05" db="EMBL/GenBank/DDBJ databases">
        <title>Haplotype-resolved chromosome-level genome assembly of Huyou (Citrus changshanensis).</title>
        <authorList>
            <person name="Miao C."/>
            <person name="Chen W."/>
            <person name="Wu Y."/>
            <person name="Wang L."/>
            <person name="Zhao S."/>
            <person name="Grierson D."/>
            <person name="Xu C."/>
            <person name="Chen K."/>
        </authorList>
    </citation>
    <scope>NUCLEOTIDE SEQUENCE [LARGE SCALE GENOMIC DNA]</scope>
    <source>
        <strain evidence="8">01-14</strain>
        <tissue evidence="8">Leaf</tissue>
    </source>
</reference>
<name>A0AAP0LPI5_9ROSI</name>
<dbReference type="EMBL" id="JBCGBO010000024">
    <property type="protein sequence ID" value="KAK9181827.1"/>
    <property type="molecule type" value="Genomic_DNA"/>
</dbReference>
<comment type="subcellular location">
    <subcellularLocation>
        <location evidence="1">Plastid</location>
        <location evidence="1">Chloroplast membrane</location>
        <topology evidence="1">Multi-pass membrane protein</topology>
    </subcellularLocation>
</comment>
<keyword evidence="5 7" id="KW-1133">Transmembrane helix</keyword>
<keyword evidence="4 7" id="KW-0812">Transmembrane</keyword>
<keyword evidence="9" id="KW-1185">Reference proteome</keyword>
<comment type="caution">
    <text evidence="8">The sequence shown here is derived from an EMBL/GenBank/DDBJ whole genome shotgun (WGS) entry which is preliminary data.</text>
</comment>
<evidence type="ECO:0000256" key="2">
    <source>
        <dbReference type="ARBA" id="ARBA00005985"/>
    </source>
</evidence>
<keyword evidence="3" id="KW-0808">Transferase</keyword>
<evidence type="ECO:0000256" key="6">
    <source>
        <dbReference type="ARBA" id="ARBA00023136"/>
    </source>
</evidence>
<dbReference type="Gene3D" id="1.20.120.1780">
    <property type="entry name" value="UbiA prenyltransferase"/>
    <property type="match status" value="1"/>
</dbReference>
<evidence type="ECO:0000313" key="8">
    <source>
        <dbReference type="EMBL" id="KAK9181827.1"/>
    </source>
</evidence>
<comment type="similarity">
    <text evidence="2">Belongs to the UbiA prenyltransferase family.</text>
</comment>
<evidence type="ECO:0000256" key="1">
    <source>
        <dbReference type="ARBA" id="ARBA00004508"/>
    </source>
</evidence>
<dbReference type="PANTHER" id="PTHR43009">
    <property type="entry name" value="HOMOGENTISATE SOLANESYLTRANSFERASE, CHLOROPLASTIC"/>
    <property type="match status" value="1"/>
</dbReference>
<dbReference type="InterPro" id="IPR000537">
    <property type="entry name" value="UbiA_prenyltransferase"/>
</dbReference>
<feature type="transmembrane region" description="Helical" evidence="7">
    <location>
        <begin position="218"/>
        <end position="234"/>
    </location>
</feature>
<evidence type="ECO:0000256" key="3">
    <source>
        <dbReference type="ARBA" id="ARBA00022679"/>
    </source>
</evidence>
<dbReference type="Pfam" id="PF01040">
    <property type="entry name" value="UbiA"/>
    <property type="match status" value="1"/>
</dbReference>
<evidence type="ECO:0000256" key="7">
    <source>
        <dbReference type="SAM" id="Phobius"/>
    </source>
</evidence>
<evidence type="ECO:0000313" key="9">
    <source>
        <dbReference type="Proteomes" id="UP001428341"/>
    </source>
</evidence>
<feature type="transmembrane region" description="Helical" evidence="7">
    <location>
        <begin position="327"/>
        <end position="345"/>
    </location>
</feature>
<dbReference type="GO" id="GO:0016765">
    <property type="term" value="F:transferase activity, transferring alkyl or aryl (other than methyl) groups"/>
    <property type="evidence" value="ECO:0007669"/>
    <property type="project" value="InterPro"/>
</dbReference>
<dbReference type="Gene3D" id="1.10.357.140">
    <property type="entry name" value="UbiA prenyltransferase"/>
    <property type="match status" value="1"/>
</dbReference>
<accession>A0AAP0LPI5</accession>